<dbReference type="EMBL" id="CYZT01000538">
    <property type="protein sequence ID" value="CUP87518.1"/>
    <property type="molecule type" value="Genomic_DNA"/>
</dbReference>
<evidence type="ECO:0000313" key="2">
    <source>
        <dbReference type="Proteomes" id="UP000095746"/>
    </source>
</evidence>
<protein>
    <submittedName>
        <fullName evidence="1">Uncharacterized protein</fullName>
    </submittedName>
</protein>
<accession>A0A174RVY0</accession>
<evidence type="ECO:0000313" key="1">
    <source>
        <dbReference type="EMBL" id="CUP87518.1"/>
    </source>
</evidence>
<sequence>MVSAPASRALTTARAEARSLREDVGFWPSSLR</sequence>
<gene>
    <name evidence="1" type="ORF">ERS852411_03701</name>
</gene>
<reference evidence="1 2" key="1">
    <citation type="submission" date="2015-09" db="EMBL/GenBank/DDBJ databases">
        <authorList>
            <consortium name="Pathogen Informatics"/>
        </authorList>
    </citation>
    <scope>NUCLEOTIDE SEQUENCE [LARGE SCALE GENOMIC DNA]</scope>
    <source>
        <strain evidence="1 2">2789STDY5608854</strain>
    </source>
</reference>
<organism evidence="1 2">
    <name type="scientific">Flavonifractor plautii</name>
    <name type="common">Fusobacterium plautii</name>
    <dbReference type="NCBI Taxonomy" id="292800"/>
    <lineage>
        <taxon>Bacteria</taxon>
        <taxon>Bacillati</taxon>
        <taxon>Bacillota</taxon>
        <taxon>Clostridia</taxon>
        <taxon>Eubacteriales</taxon>
        <taxon>Oscillospiraceae</taxon>
        <taxon>Flavonifractor</taxon>
    </lineage>
</organism>
<proteinExistence type="predicted"/>
<name>A0A174RVY0_FLAPL</name>
<dbReference type="Proteomes" id="UP000095746">
    <property type="component" value="Unassembled WGS sequence"/>
</dbReference>
<dbReference type="AlphaFoldDB" id="A0A174RVY0"/>